<accession>A0A0A2E175</accession>
<dbReference type="AlphaFoldDB" id="A0A0A2E175"/>
<name>A0A0A2E175_9PORP</name>
<dbReference type="eggNOG" id="ENOG5031SV0">
    <property type="taxonomic scope" value="Bacteria"/>
</dbReference>
<dbReference type="OrthoDB" id="1114613at2"/>
<proteinExistence type="predicted"/>
<dbReference type="STRING" id="111105.HR09_07570"/>
<evidence type="ECO:0000313" key="2">
    <source>
        <dbReference type="EMBL" id="KGN87142.1"/>
    </source>
</evidence>
<keyword evidence="4" id="KW-1185">Reference proteome</keyword>
<reference evidence="1 3" key="1">
    <citation type="submission" date="2014-08" db="EMBL/GenBank/DDBJ databases">
        <title>Porphyromonas gulae strain:COT-052_OH1451 Genome sequencing.</title>
        <authorList>
            <person name="Wallis C."/>
            <person name="Deusch O."/>
            <person name="O'Flynn C."/>
            <person name="Davis I."/>
            <person name="Jospin G."/>
            <person name="Darling A.E."/>
            <person name="Coil D.A."/>
            <person name="Alexiev A."/>
            <person name="Horsfall A."/>
            <person name="Kirkwood N."/>
            <person name="Harris S."/>
            <person name="Eisen J.A."/>
        </authorList>
    </citation>
    <scope>NUCLEOTIDE SEQUENCE [LARGE SCALE GENOMIC DNA]</scope>
    <source>
        <strain evidence="3">COT-052 OH1451</strain>
        <strain evidence="1">COT-052_OH1451</strain>
    </source>
</reference>
<dbReference type="EMBL" id="JRAK01000091">
    <property type="protein sequence ID" value="KGN87142.1"/>
    <property type="molecule type" value="Genomic_DNA"/>
</dbReference>
<dbReference type="PATRIC" id="fig|111105.18.peg.147"/>
<evidence type="ECO:0000313" key="3">
    <source>
        <dbReference type="Proteomes" id="UP000030130"/>
    </source>
</evidence>
<dbReference type="EMBL" id="JRAI01000063">
    <property type="protein sequence ID" value="KGN84938.1"/>
    <property type="molecule type" value="Genomic_DNA"/>
</dbReference>
<dbReference type="Proteomes" id="UP000030130">
    <property type="component" value="Unassembled WGS sequence"/>
</dbReference>
<evidence type="ECO:0000313" key="1">
    <source>
        <dbReference type="EMBL" id="KGN84938.1"/>
    </source>
</evidence>
<dbReference type="Proteomes" id="UP000030146">
    <property type="component" value="Unassembled WGS sequence"/>
</dbReference>
<protein>
    <submittedName>
        <fullName evidence="1">Uncharacterized protein</fullName>
    </submittedName>
</protein>
<dbReference type="RefSeq" id="WP_018964578.1">
    <property type="nucleotide sequence ID" value="NZ_JRAI01000063.1"/>
</dbReference>
<organism evidence="1 3">
    <name type="scientific">Porphyromonas gulae</name>
    <dbReference type="NCBI Taxonomy" id="111105"/>
    <lineage>
        <taxon>Bacteria</taxon>
        <taxon>Pseudomonadati</taxon>
        <taxon>Bacteroidota</taxon>
        <taxon>Bacteroidia</taxon>
        <taxon>Bacteroidales</taxon>
        <taxon>Porphyromonadaceae</taxon>
        <taxon>Porphyromonas</taxon>
    </lineage>
</organism>
<sequence>MEEERQQSPLEGLSEEALKHVHQLDEPIPIELQASYFRLSAEMRRRGIQLSENEVQDAEQLLFDPILSDDIKKMTLLRLAITGNITVFRIIERYLESAPDSMRPWALMAQLEARIGILSDLVDEKQLVITSGLGGHDGMMRFMAFLHTDKLQDFERYQEELIEKELLYRIGKASGEIERLEMHSNYLLLTFLVPINYDLRNFFSSFIAECNQFGHFLSTTFIITNTQLLTPQGAQVALKKYAEENDLPATN</sequence>
<evidence type="ECO:0000313" key="4">
    <source>
        <dbReference type="Proteomes" id="UP000030146"/>
    </source>
</evidence>
<comment type="caution">
    <text evidence="1">The sequence shown here is derived from an EMBL/GenBank/DDBJ whole genome shotgun (WGS) entry which is preliminary data.</text>
</comment>
<reference evidence="2 4" key="2">
    <citation type="submission" date="2014-08" db="EMBL/GenBank/DDBJ databases">
        <title>Porphyromonas gulae strain:COT-052_OH3439 Genome sequencing.</title>
        <authorList>
            <person name="Wallis C."/>
            <person name="Deusch O."/>
            <person name="O'Flynn C."/>
            <person name="Davis I."/>
            <person name="Jospin G."/>
            <person name="Darling A.E."/>
            <person name="Coil D.A."/>
            <person name="Alexiev A."/>
            <person name="Horsfall A."/>
            <person name="Kirkwood N."/>
            <person name="Harris S."/>
            <person name="Eisen J.A."/>
        </authorList>
    </citation>
    <scope>NUCLEOTIDE SEQUENCE [LARGE SCALE GENOMIC DNA]</scope>
    <source>
        <strain evidence="4">COT-052 OH3439</strain>
        <strain evidence="2">COT-052_OH3439</strain>
    </source>
</reference>
<gene>
    <name evidence="1" type="ORF">HR08_07740</name>
    <name evidence="2" type="ORF">HR15_07115</name>
</gene>